<dbReference type="GO" id="GO:0030170">
    <property type="term" value="F:pyridoxal phosphate binding"/>
    <property type="evidence" value="ECO:0007669"/>
    <property type="project" value="UniProtKB-UniRule"/>
</dbReference>
<feature type="modified residue" description="N6-(pyridoxal phosphate)lysine" evidence="4">
    <location>
        <position position="233"/>
    </location>
</feature>
<feature type="binding site" evidence="4">
    <location>
        <position position="232"/>
    </location>
    <ligand>
        <name>pyridoxal 5'-phosphate</name>
        <dbReference type="ChEBI" id="CHEBI:597326"/>
    </ligand>
</feature>
<comment type="function">
    <text evidence="4 6">Catalyzes the cleavage of L-kynurenine (L-Kyn) and L-3-hydroxykynurenine (L-3OHKyn) into anthranilic acid (AA) and 3-hydroxyanthranilic acid (3-OHAA), respectively.</text>
</comment>
<evidence type="ECO:0000256" key="3">
    <source>
        <dbReference type="ARBA" id="ARBA00022898"/>
    </source>
</evidence>
<dbReference type="GO" id="GO:0043420">
    <property type="term" value="P:anthranilate metabolic process"/>
    <property type="evidence" value="ECO:0007669"/>
    <property type="project" value="TreeGrafter"/>
</dbReference>
<dbReference type="EMBL" id="BIFT01000002">
    <property type="protein sequence ID" value="GCE31507.1"/>
    <property type="molecule type" value="Genomic_DNA"/>
</dbReference>
<feature type="binding site" evidence="4">
    <location>
        <position position="100"/>
    </location>
    <ligand>
        <name>pyridoxal 5'-phosphate</name>
        <dbReference type="ChEBI" id="CHEBI:597326"/>
    </ligand>
</feature>
<keyword evidence="1 4" id="KW-0662">Pyridine nucleotide biosynthesis</keyword>
<dbReference type="GO" id="GO:0019441">
    <property type="term" value="P:L-tryptophan catabolic process to kynurenine"/>
    <property type="evidence" value="ECO:0007669"/>
    <property type="project" value="TreeGrafter"/>
</dbReference>
<proteinExistence type="inferred from homology"/>
<comment type="similarity">
    <text evidence="4 6">Belongs to the kynureninase family.</text>
</comment>
<sequence length="422" mass="47126">MTISTDLAYADRLDAQDDLGHFRDRFMIAEDELIYMDGNSLGRLPMAATELATDMIHQQWGTRLIRSWNEGWFTAPERIGAKIAHLIGAHEDEVIVAESTSINLFKLVMAALRLQSGRAHILTDDLNFPSDLYILQGVIELLDKQHQLEIMPSADGVYGPVSALQARLSEQTALLTLSHTVFKSGYLYDMAALTAAAHDAGSLVLWDLSHSVGAVPVDLHAANADLAIGCTYKYLNGGPGAPAFLYVRRDLQEKLLNPLSGWMGQRDLFDFKLDYQPAPGLRRFLTGTPPMMSLALIEPGVELLLEAGIDKLRAKSLRQSNYLIQLWQRELEPLGFTLKTPREAQQRGSHVSLGHQEGLRIDLALINDMQVLPDFRAPDNIRLGITPLYTTYRDIYQTVLRLKAIVTERLYEKYSTDAPIVT</sequence>
<dbReference type="UniPathway" id="UPA00253">
    <property type="reaction ID" value="UER00329"/>
</dbReference>
<dbReference type="EC" id="3.7.1.3" evidence="4 5"/>
<evidence type="ECO:0000313" key="8">
    <source>
        <dbReference type="Proteomes" id="UP000287171"/>
    </source>
</evidence>
<dbReference type="GO" id="GO:0009435">
    <property type="term" value="P:NAD+ biosynthetic process"/>
    <property type="evidence" value="ECO:0007669"/>
    <property type="project" value="UniProtKB-UniRule"/>
</dbReference>
<comment type="catalytic activity">
    <reaction evidence="6">
        <text>3-hydroxy-L-kynurenine + H2O = 3-hydroxyanthranilate + L-alanine + H(+)</text>
        <dbReference type="Rhea" id="RHEA:25143"/>
        <dbReference type="ChEBI" id="CHEBI:15377"/>
        <dbReference type="ChEBI" id="CHEBI:15378"/>
        <dbReference type="ChEBI" id="CHEBI:36559"/>
        <dbReference type="ChEBI" id="CHEBI:57972"/>
        <dbReference type="ChEBI" id="CHEBI:58125"/>
        <dbReference type="EC" id="3.7.1.3"/>
    </reaction>
</comment>
<dbReference type="PIRSF" id="PIRSF038800">
    <property type="entry name" value="KYNU"/>
    <property type="match status" value="1"/>
</dbReference>
<comment type="cofactor">
    <cofactor evidence="4 6">
        <name>pyridoxal 5'-phosphate</name>
        <dbReference type="ChEBI" id="CHEBI:597326"/>
    </cofactor>
</comment>
<keyword evidence="8" id="KW-1185">Reference proteome</keyword>
<feature type="binding site" evidence="4">
    <location>
        <position position="262"/>
    </location>
    <ligand>
        <name>pyridoxal 5'-phosphate</name>
        <dbReference type="ChEBI" id="CHEBI:597326"/>
    </ligand>
</feature>
<dbReference type="InterPro" id="IPR015421">
    <property type="entry name" value="PyrdxlP-dep_Trfase_major"/>
</dbReference>
<dbReference type="GO" id="GO:0019805">
    <property type="term" value="P:quinolinate biosynthetic process"/>
    <property type="evidence" value="ECO:0007669"/>
    <property type="project" value="UniProtKB-UniRule"/>
</dbReference>
<comment type="pathway">
    <text evidence="4 6">Amino-acid degradation; L-kynurenine degradation; L-alanine and anthranilate from L-kynurenine: step 1/1.</text>
</comment>
<comment type="caution">
    <text evidence="4">Lacks conserved residue(s) required for the propagation of feature annotation.</text>
</comment>
<comment type="subunit">
    <text evidence="4 6">Homodimer.</text>
</comment>
<dbReference type="SUPFAM" id="SSF53383">
    <property type="entry name" value="PLP-dependent transferases"/>
    <property type="match status" value="1"/>
</dbReference>
<dbReference type="PANTHER" id="PTHR14084">
    <property type="entry name" value="KYNURENINASE"/>
    <property type="match status" value="1"/>
</dbReference>
<dbReference type="GO" id="GO:0005737">
    <property type="term" value="C:cytoplasm"/>
    <property type="evidence" value="ECO:0007669"/>
    <property type="project" value="UniProtKB-UniRule"/>
</dbReference>
<reference evidence="8" key="1">
    <citation type="submission" date="2018-12" db="EMBL/GenBank/DDBJ databases">
        <title>Tengunoibacter tsumagoiensis gen. nov., sp. nov., Dictyobacter kobayashii sp. nov., D. alpinus sp. nov., and D. joshuensis sp. nov. and description of Dictyobacteraceae fam. nov. within the order Ktedonobacterales isolated from Tengu-no-mugimeshi.</title>
        <authorList>
            <person name="Wang C.M."/>
            <person name="Zheng Y."/>
            <person name="Sakai Y."/>
            <person name="Toyoda A."/>
            <person name="Minakuchi Y."/>
            <person name="Abe K."/>
            <person name="Yokota A."/>
            <person name="Yabe S."/>
        </authorList>
    </citation>
    <scope>NUCLEOTIDE SEQUENCE [LARGE SCALE GENOMIC DNA]</scope>
    <source>
        <strain evidence="8">Uno16</strain>
    </source>
</reference>
<accession>A0A402BJI4</accession>
<evidence type="ECO:0000256" key="5">
    <source>
        <dbReference type="NCBIfam" id="TIGR01814"/>
    </source>
</evidence>
<dbReference type="GO" id="GO:0097053">
    <property type="term" value="P:L-kynurenine catabolic process"/>
    <property type="evidence" value="ECO:0007669"/>
    <property type="project" value="UniProtKB-UniRule"/>
</dbReference>
<dbReference type="HAMAP" id="MF_01970">
    <property type="entry name" value="Kynureninase"/>
    <property type="match status" value="1"/>
</dbReference>
<evidence type="ECO:0000256" key="1">
    <source>
        <dbReference type="ARBA" id="ARBA00022642"/>
    </source>
</evidence>
<comment type="catalytic activity">
    <reaction evidence="4 6">
        <text>L-kynurenine + H2O = anthranilate + L-alanine + H(+)</text>
        <dbReference type="Rhea" id="RHEA:16813"/>
        <dbReference type="ChEBI" id="CHEBI:15377"/>
        <dbReference type="ChEBI" id="CHEBI:15378"/>
        <dbReference type="ChEBI" id="CHEBI:16567"/>
        <dbReference type="ChEBI" id="CHEBI:57959"/>
        <dbReference type="ChEBI" id="CHEBI:57972"/>
        <dbReference type="EC" id="3.7.1.3"/>
    </reaction>
</comment>
<dbReference type="InterPro" id="IPR015424">
    <property type="entry name" value="PyrdxlP-dep_Trfase"/>
</dbReference>
<name>A0A402BJI4_9CHLR</name>
<feature type="binding site" evidence="4">
    <location>
        <position position="210"/>
    </location>
    <ligand>
        <name>pyridoxal 5'-phosphate</name>
        <dbReference type="ChEBI" id="CHEBI:597326"/>
    </ligand>
</feature>
<dbReference type="Proteomes" id="UP000287171">
    <property type="component" value="Unassembled WGS sequence"/>
</dbReference>
<comment type="caution">
    <text evidence="7">The sequence shown here is derived from an EMBL/GenBank/DDBJ whole genome shotgun (WGS) entry which is preliminary data.</text>
</comment>
<gene>
    <name evidence="4 7" type="primary">kynU</name>
    <name evidence="7" type="ORF">KDA_69910</name>
</gene>
<feature type="binding site" evidence="4">
    <location>
        <position position="101"/>
    </location>
    <ligand>
        <name>pyridoxal 5'-phosphate</name>
        <dbReference type="ChEBI" id="CHEBI:597326"/>
    </ligand>
</feature>
<dbReference type="Pfam" id="PF22580">
    <property type="entry name" value="KYNU_C"/>
    <property type="match status" value="1"/>
</dbReference>
<evidence type="ECO:0000256" key="6">
    <source>
        <dbReference type="PIRNR" id="PIRNR038800"/>
    </source>
</evidence>
<feature type="binding site" evidence="4">
    <location>
        <begin position="128"/>
        <end position="131"/>
    </location>
    <ligand>
        <name>pyridoxal 5'-phosphate</name>
        <dbReference type="ChEBI" id="CHEBI:597326"/>
    </ligand>
</feature>
<dbReference type="NCBIfam" id="TIGR01814">
    <property type="entry name" value="kynureninase"/>
    <property type="match status" value="1"/>
</dbReference>
<keyword evidence="2 4" id="KW-0378">Hydrolase</keyword>
<comment type="pathway">
    <text evidence="4 6">Cofactor biosynthesis; NAD(+) biosynthesis; quinolinate from L-kynurenine: step 2/3.</text>
</comment>
<dbReference type="UniPathway" id="UPA00334">
    <property type="reaction ID" value="UER00455"/>
</dbReference>
<feature type="binding site" evidence="4">
    <location>
        <position position="288"/>
    </location>
    <ligand>
        <name>pyridoxal 5'-phosphate</name>
        <dbReference type="ChEBI" id="CHEBI:597326"/>
    </ligand>
</feature>
<dbReference type="InterPro" id="IPR015422">
    <property type="entry name" value="PyrdxlP-dep_Trfase_small"/>
</dbReference>
<evidence type="ECO:0000313" key="7">
    <source>
        <dbReference type="EMBL" id="GCE31507.1"/>
    </source>
</evidence>
<evidence type="ECO:0000256" key="4">
    <source>
        <dbReference type="HAMAP-Rule" id="MF_01970"/>
    </source>
</evidence>
<dbReference type="GO" id="GO:0030429">
    <property type="term" value="F:kynureninase activity"/>
    <property type="evidence" value="ECO:0007669"/>
    <property type="project" value="UniProtKB-UniRule"/>
</dbReference>
<dbReference type="OrthoDB" id="9812626at2"/>
<dbReference type="AlphaFoldDB" id="A0A402BJI4"/>
<dbReference type="Gene3D" id="3.40.640.10">
    <property type="entry name" value="Type I PLP-dependent aspartate aminotransferase-like (Major domain)"/>
    <property type="match status" value="1"/>
</dbReference>
<dbReference type="InterPro" id="IPR010111">
    <property type="entry name" value="Kynureninase"/>
</dbReference>
<protein>
    <recommendedName>
        <fullName evidence="4 5">Kynureninase</fullName>
        <ecNumber evidence="4 5">3.7.1.3</ecNumber>
    </recommendedName>
    <alternativeName>
        <fullName evidence="4">L-kynurenine hydrolase</fullName>
    </alternativeName>
</protein>
<dbReference type="PANTHER" id="PTHR14084:SF0">
    <property type="entry name" value="KYNURENINASE"/>
    <property type="match status" value="1"/>
</dbReference>
<dbReference type="Gene3D" id="3.90.1150.10">
    <property type="entry name" value="Aspartate Aminotransferase, domain 1"/>
    <property type="match status" value="1"/>
</dbReference>
<organism evidence="7 8">
    <name type="scientific">Dictyobacter alpinus</name>
    <dbReference type="NCBI Taxonomy" id="2014873"/>
    <lineage>
        <taxon>Bacteria</taxon>
        <taxon>Bacillati</taxon>
        <taxon>Chloroflexota</taxon>
        <taxon>Ktedonobacteria</taxon>
        <taxon>Ktedonobacterales</taxon>
        <taxon>Dictyobacteraceae</taxon>
        <taxon>Dictyobacter</taxon>
    </lineage>
</organism>
<dbReference type="RefSeq" id="WP_126631465.1">
    <property type="nucleotide sequence ID" value="NZ_BIFT01000002.1"/>
</dbReference>
<keyword evidence="3 4" id="KW-0663">Pyridoxal phosphate</keyword>
<evidence type="ECO:0000256" key="2">
    <source>
        <dbReference type="ARBA" id="ARBA00022801"/>
    </source>
</evidence>
<feature type="binding site" evidence="4">
    <location>
        <position position="207"/>
    </location>
    <ligand>
        <name>pyridoxal 5'-phosphate</name>
        <dbReference type="ChEBI" id="CHEBI:597326"/>
    </ligand>
</feature>